<feature type="compositionally biased region" description="Low complexity" evidence="1">
    <location>
        <begin position="32"/>
        <end position="60"/>
    </location>
</feature>
<comment type="caution">
    <text evidence="3">The sequence shown here is derived from an EMBL/GenBank/DDBJ whole genome shotgun (WGS) entry which is preliminary data.</text>
</comment>
<dbReference type="PROSITE" id="PS51257">
    <property type="entry name" value="PROKAR_LIPOPROTEIN"/>
    <property type="match status" value="1"/>
</dbReference>
<organism evidence="3 4">
    <name type="scientific">Ureibacillus chungkukjangi</name>
    <dbReference type="NCBI Taxonomy" id="1202712"/>
    <lineage>
        <taxon>Bacteria</taxon>
        <taxon>Bacillati</taxon>
        <taxon>Bacillota</taxon>
        <taxon>Bacilli</taxon>
        <taxon>Bacillales</taxon>
        <taxon>Caryophanaceae</taxon>
        <taxon>Ureibacillus</taxon>
    </lineage>
</organism>
<dbReference type="AlphaFoldDB" id="A0A318TMS9"/>
<dbReference type="InterPro" id="IPR025623">
    <property type="entry name" value="YusW"/>
</dbReference>
<keyword evidence="2" id="KW-0732">Signal</keyword>
<evidence type="ECO:0000313" key="3">
    <source>
        <dbReference type="EMBL" id="PYF04318.1"/>
    </source>
</evidence>
<dbReference type="EMBL" id="QJTJ01000023">
    <property type="protein sequence ID" value="PYF04318.1"/>
    <property type="molecule type" value="Genomic_DNA"/>
</dbReference>
<gene>
    <name evidence="3" type="ORF">BJ095_12316</name>
</gene>
<evidence type="ECO:0000313" key="4">
    <source>
        <dbReference type="Proteomes" id="UP000247416"/>
    </source>
</evidence>
<reference evidence="3 4" key="1">
    <citation type="submission" date="2018-06" db="EMBL/GenBank/DDBJ databases">
        <title>Genomic Encyclopedia of Archaeal and Bacterial Type Strains, Phase II (KMG-II): from individual species to whole genera.</title>
        <authorList>
            <person name="Goeker M."/>
        </authorList>
    </citation>
    <scope>NUCLEOTIDE SEQUENCE [LARGE SCALE GENOMIC DNA]</scope>
    <source>
        <strain evidence="3 4">KACC 16626</strain>
    </source>
</reference>
<evidence type="ECO:0000256" key="1">
    <source>
        <dbReference type="SAM" id="MobiDB-lite"/>
    </source>
</evidence>
<keyword evidence="4" id="KW-1185">Reference proteome</keyword>
<dbReference type="OrthoDB" id="2452750at2"/>
<feature type="region of interest" description="Disordered" evidence="1">
    <location>
        <begin position="29"/>
        <end position="64"/>
    </location>
</feature>
<accession>A0A318TMS9</accession>
<feature type="signal peptide" evidence="2">
    <location>
        <begin position="1"/>
        <end position="20"/>
    </location>
</feature>
<proteinExistence type="predicted"/>
<feature type="chain" id="PRO_5038817360" evidence="2">
    <location>
        <begin position="21"/>
        <end position="172"/>
    </location>
</feature>
<evidence type="ECO:0000256" key="2">
    <source>
        <dbReference type="SAM" id="SignalP"/>
    </source>
</evidence>
<protein>
    <submittedName>
        <fullName evidence="3">YusW-like protein</fullName>
    </submittedName>
</protein>
<dbReference type="RefSeq" id="WP_107936205.1">
    <property type="nucleotide sequence ID" value="NZ_PYWJ01000025.1"/>
</dbReference>
<dbReference type="Pfam" id="PF14039">
    <property type="entry name" value="YusW"/>
    <property type="match status" value="1"/>
</dbReference>
<sequence length="172" mass="19398">MKVKALLTVPLLLGVLAGCGDNDVDQDEVVINPTPTNETTTNNADDTTTENANQTNEENTGQQQEVTSYNFEHFDLDVEYANDVSYNAEYTNTQNNITAEFEDEANKVDVSGDEAYNQISPYLGQLTFDETTEDQEVLNQVMTAFGLEDNYTEFELEVKFLNGEKKEYKFNK</sequence>
<name>A0A318TMS9_9BACL</name>
<dbReference type="Proteomes" id="UP000247416">
    <property type="component" value="Unassembled WGS sequence"/>
</dbReference>